<dbReference type="InterPro" id="IPR043519">
    <property type="entry name" value="NT_sf"/>
</dbReference>
<keyword evidence="5" id="KW-0460">Magnesium</keyword>
<dbReference type="AlphaFoldDB" id="C8RXY3"/>
<dbReference type="Gene3D" id="1.20.120.330">
    <property type="entry name" value="Nucleotidyltransferases domain 2"/>
    <property type="match status" value="2"/>
</dbReference>
<keyword evidence="9" id="KW-0436">Ligase</keyword>
<evidence type="ECO:0000256" key="6">
    <source>
        <dbReference type="ARBA" id="ARBA00023268"/>
    </source>
</evidence>
<dbReference type="GO" id="GO:0016874">
    <property type="term" value="F:ligase activity"/>
    <property type="evidence" value="ECO:0007669"/>
    <property type="project" value="UniProtKB-KW"/>
</dbReference>
<evidence type="ECO:0000313" key="10">
    <source>
        <dbReference type="Proteomes" id="UP000010121"/>
    </source>
</evidence>
<evidence type="ECO:0000256" key="2">
    <source>
        <dbReference type="ARBA" id="ARBA00022695"/>
    </source>
</evidence>
<dbReference type="Pfam" id="PF08335">
    <property type="entry name" value="GlnD_UR_UTase"/>
    <property type="match status" value="1"/>
</dbReference>
<dbReference type="STRING" id="371731.Rsw2DRAFT_0661"/>
<dbReference type="GO" id="GO:0005829">
    <property type="term" value="C:cytosol"/>
    <property type="evidence" value="ECO:0007669"/>
    <property type="project" value="TreeGrafter"/>
</dbReference>
<organism evidence="9 10">
    <name type="scientific">Rhodobacter ferrooxidans</name>
    <dbReference type="NCBI Taxonomy" id="371731"/>
    <lineage>
        <taxon>Bacteria</taxon>
        <taxon>Pseudomonadati</taxon>
        <taxon>Pseudomonadota</taxon>
        <taxon>Alphaproteobacteria</taxon>
        <taxon>Rhodobacterales</taxon>
        <taxon>Rhodobacter group</taxon>
        <taxon>Rhodobacter</taxon>
    </lineage>
</organism>
<dbReference type="RefSeq" id="WP_008028024.1">
    <property type="nucleotide sequence ID" value="NZ_ACYY01000003.1"/>
</dbReference>
<keyword evidence="2 9" id="KW-0548">Nucleotidyltransferase</keyword>
<dbReference type="PANTHER" id="PTHR30621:SF0">
    <property type="entry name" value="BIFUNCTIONAL GLUTAMINE SYNTHETASE ADENYLYLTRANSFERASE_ADENYLYL-REMOVING ENZYME"/>
    <property type="match status" value="1"/>
</dbReference>
<proteinExistence type="predicted"/>
<evidence type="ECO:0000256" key="4">
    <source>
        <dbReference type="ARBA" id="ARBA00022840"/>
    </source>
</evidence>
<evidence type="ECO:0000313" key="9">
    <source>
        <dbReference type="EMBL" id="EEW26381.1"/>
    </source>
</evidence>
<dbReference type="OrthoDB" id="9759366at2"/>
<reference evidence="9 10" key="1">
    <citation type="submission" date="2009-08" db="EMBL/GenBank/DDBJ databases">
        <title>The draft genome of Rhodobacter sp. SW2.</title>
        <authorList>
            <consortium name="US DOE Joint Genome Institute (JGI-PGF)"/>
            <person name="Lucas S."/>
            <person name="Copeland A."/>
            <person name="Lapidus A."/>
            <person name="Glavina del Rio T."/>
            <person name="Tice H."/>
            <person name="Bruce D."/>
            <person name="Goodwin L."/>
            <person name="Pitluck S."/>
            <person name="Larimer F."/>
            <person name="Land M.L."/>
            <person name="Hauser L."/>
            <person name="Emerson D."/>
        </authorList>
    </citation>
    <scope>NUCLEOTIDE SEQUENCE [LARGE SCALE GENOMIC DNA]</scope>
    <source>
        <strain evidence="9 10">SW2</strain>
    </source>
</reference>
<dbReference type="Proteomes" id="UP000010121">
    <property type="component" value="Unassembled WGS sequence"/>
</dbReference>
<evidence type="ECO:0000256" key="1">
    <source>
        <dbReference type="ARBA" id="ARBA00022679"/>
    </source>
</evidence>
<feature type="domain" description="Glutamate-ammonia ligase adenylyltransferase repeated" evidence="7">
    <location>
        <begin position="528"/>
        <end position="770"/>
    </location>
</feature>
<dbReference type="PANTHER" id="PTHR30621">
    <property type="entry name" value="GLUTAMINE SYNTHETASE ADENYLYLTRANSFERASE"/>
    <property type="match status" value="1"/>
</dbReference>
<dbReference type="GO" id="GO:0008882">
    <property type="term" value="F:[glutamate-ammonia-ligase] adenylyltransferase activity"/>
    <property type="evidence" value="ECO:0007669"/>
    <property type="project" value="UniProtKB-EC"/>
</dbReference>
<sequence>MTHAPFAARLTRHPIAFAADAAADAARSLADLGPDLLPLIHGTAGCSPYLKGLMLREADWLRAALTISPEAALAEVLEPLDTLSVDTLGAGLRIAKRRVALLIGLADLGGVWRLEAVTGALTQLADRAVHLCLTRLVAEEIRRGKLPGQGPDDAETGAGMVALAMGKMGAHELNYSSDIDLICLFDETRYGGDAPEARAAFIRVTRRMTALLSDLTGEGYVFRTDLRLRPDAAVTPVCLSMAAAESYYESVGRTWERAAYIKARPCGGDLAAGQRFLHSLTPFVWRKHLDFAAIQDAHDMRLRIRDHRGLHGPIVIEGHNMKLGVGGIREIEFFTQTRQLIAGGRDTALRGRTTVGSLAALAEKGWVPPEVAEDLTALYRAHREVEHRLQMVGDAQTHDMPATAQGVARIAFFSGTEDVAGFRAALTARLEQTDFLTEGFFAPGQVEDGPELSDSARAIVDAWANYPALRSDRAVAIFQRLRPSLLRSLMAAANPDEALVAFDGFLIGLPSGVQIFSLFEANPQLVELIVDIAATAPVLARYLSRNAAVLDAVIGGSFFAPWPGCAALTGLLAEHLSGVTDYEGKLDAARRWTREWHFRVGVHHLRGLIDAFEAGKHYADLAEAVVAALWPVVGAEYARKHGAAPGRGAVLLGMGSLGAARLNAGSDLDLIVIYDSADAEASDGPRPLPPRLYYARLTQAMVTALTAPMAEGRLYEVDMRLRPSGRQGPVATSIESFRAYQMTEAWTWEHLALTRARPLAGNPDLAAEVEAFRREVFAATGQGPKVLADVAEMRSRLQAAKPPEGAWEAKNGAGRLMDIELLAQTCALRLADPARRVEAQLRAGVKGGFLSQAGETALLAAYRLCWRLQAGTRLLTDRKLELDRLGSGGRAFLVRETGEADADALSARLEALVAAAAAVISERLGEKDGAGDATD</sequence>
<evidence type="ECO:0000259" key="8">
    <source>
        <dbReference type="Pfam" id="PF08335"/>
    </source>
</evidence>
<evidence type="ECO:0000259" key="7">
    <source>
        <dbReference type="Pfam" id="PF03710"/>
    </source>
</evidence>
<accession>C8RXY3</accession>
<dbReference type="eggNOG" id="COG1391">
    <property type="taxonomic scope" value="Bacteria"/>
</dbReference>
<dbReference type="EMBL" id="ACYY01000003">
    <property type="protein sequence ID" value="EEW26381.1"/>
    <property type="molecule type" value="Genomic_DNA"/>
</dbReference>
<keyword evidence="6" id="KW-0511">Multifunctional enzyme</keyword>
<dbReference type="SUPFAM" id="SSF81593">
    <property type="entry name" value="Nucleotidyltransferase substrate binding subunit/domain"/>
    <property type="match status" value="2"/>
</dbReference>
<protein>
    <submittedName>
        <fullName evidence="9">(Glutamate--ammonia-ligase) adenylyltransferase</fullName>
        <ecNumber evidence="9">2.7.7.42</ecNumber>
    </submittedName>
</protein>
<gene>
    <name evidence="9" type="ORF">Rsw2DRAFT_0661</name>
</gene>
<keyword evidence="3" id="KW-0547">Nucleotide-binding</keyword>
<feature type="domain" description="PII-uridylyltransferase/Glutamine-synthetase adenylyltransferase" evidence="8">
    <location>
        <begin position="301"/>
        <end position="435"/>
    </location>
</feature>
<evidence type="ECO:0000256" key="5">
    <source>
        <dbReference type="ARBA" id="ARBA00022842"/>
    </source>
</evidence>
<dbReference type="InterPro" id="IPR013546">
    <property type="entry name" value="PII_UdlTrfase/GS_AdlTrfase"/>
</dbReference>
<dbReference type="Gene3D" id="3.30.460.10">
    <property type="entry name" value="Beta Polymerase, domain 2"/>
    <property type="match status" value="2"/>
</dbReference>
<evidence type="ECO:0000256" key="3">
    <source>
        <dbReference type="ARBA" id="ARBA00022741"/>
    </source>
</evidence>
<keyword evidence="4" id="KW-0067">ATP-binding</keyword>
<feature type="domain" description="Glutamate-ammonia ligase adenylyltransferase repeated" evidence="7">
    <location>
        <begin position="47"/>
        <end position="278"/>
    </location>
</feature>
<dbReference type="SUPFAM" id="SSF81301">
    <property type="entry name" value="Nucleotidyltransferase"/>
    <property type="match status" value="2"/>
</dbReference>
<comment type="caution">
    <text evidence="9">The sequence shown here is derived from an EMBL/GenBank/DDBJ whole genome shotgun (WGS) entry which is preliminary data.</text>
</comment>
<dbReference type="CDD" id="cd05401">
    <property type="entry name" value="NT_GlnE_GlnD_like"/>
    <property type="match status" value="2"/>
</dbReference>
<dbReference type="GO" id="GO:0005524">
    <property type="term" value="F:ATP binding"/>
    <property type="evidence" value="ECO:0007669"/>
    <property type="project" value="UniProtKB-KW"/>
</dbReference>
<keyword evidence="1 9" id="KW-0808">Transferase</keyword>
<keyword evidence="10" id="KW-1185">Reference proteome</keyword>
<dbReference type="Pfam" id="PF03710">
    <property type="entry name" value="GlnE"/>
    <property type="match status" value="2"/>
</dbReference>
<name>C8RXY3_9RHOB</name>
<dbReference type="GO" id="GO:0000820">
    <property type="term" value="P:regulation of glutamine family amino acid metabolic process"/>
    <property type="evidence" value="ECO:0007669"/>
    <property type="project" value="TreeGrafter"/>
</dbReference>
<dbReference type="EC" id="2.7.7.42" evidence="9"/>
<dbReference type="InterPro" id="IPR005190">
    <property type="entry name" value="GlnE_rpt_dom"/>
</dbReference>
<dbReference type="InterPro" id="IPR023057">
    <property type="entry name" value="GlnE"/>
</dbReference>